<reference evidence="1" key="2">
    <citation type="submission" date="2020-09" db="EMBL/GenBank/DDBJ databases">
        <authorList>
            <person name="Sun Q."/>
            <person name="Zhou Y."/>
        </authorList>
    </citation>
    <scope>NUCLEOTIDE SEQUENCE</scope>
    <source>
        <strain evidence="1">CGMCC 1.15478</strain>
    </source>
</reference>
<dbReference type="EMBL" id="BMJH01000001">
    <property type="protein sequence ID" value="GGC54208.1"/>
    <property type="molecule type" value="Genomic_DNA"/>
</dbReference>
<keyword evidence="2" id="KW-1185">Reference proteome</keyword>
<proteinExistence type="predicted"/>
<gene>
    <name evidence="1" type="ORF">GCM10011410_03180</name>
</gene>
<evidence type="ECO:0000313" key="2">
    <source>
        <dbReference type="Proteomes" id="UP000641514"/>
    </source>
</evidence>
<comment type="caution">
    <text evidence="1">The sequence shown here is derived from an EMBL/GenBank/DDBJ whole genome shotgun (WGS) entry which is preliminary data.</text>
</comment>
<protein>
    <submittedName>
        <fullName evidence="1">Uncharacterized protein</fullName>
    </submittedName>
</protein>
<evidence type="ECO:0000313" key="1">
    <source>
        <dbReference type="EMBL" id="GGC54208.1"/>
    </source>
</evidence>
<reference evidence="1" key="1">
    <citation type="journal article" date="2014" name="Int. J. Syst. Evol. Microbiol.">
        <title>Complete genome sequence of Corynebacterium casei LMG S-19264T (=DSM 44701T), isolated from a smear-ripened cheese.</title>
        <authorList>
            <consortium name="US DOE Joint Genome Institute (JGI-PGF)"/>
            <person name="Walter F."/>
            <person name="Albersmeier A."/>
            <person name="Kalinowski J."/>
            <person name="Ruckert C."/>
        </authorList>
    </citation>
    <scope>NUCLEOTIDE SEQUENCE</scope>
    <source>
        <strain evidence="1">CGMCC 1.15478</strain>
    </source>
</reference>
<accession>A0A916X8A4</accession>
<sequence>MTPIRITSRVSVVLKQVNVAADTFVDESTLRIKEEILENKLPSPVMGHQLAQPITLSGGVFRV</sequence>
<name>A0A916X8A4_9ACTN</name>
<dbReference type="AlphaFoldDB" id="A0A916X8A4"/>
<organism evidence="1 2">
    <name type="scientific">Hoyosella rhizosphaerae</name>
    <dbReference type="NCBI Taxonomy" id="1755582"/>
    <lineage>
        <taxon>Bacteria</taxon>
        <taxon>Bacillati</taxon>
        <taxon>Actinomycetota</taxon>
        <taxon>Actinomycetes</taxon>
        <taxon>Mycobacteriales</taxon>
        <taxon>Hoyosellaceae</taxon>
        <taxon>Hoyosella</taxon>
    </lineage>
</organism>
<dbReference type="Proteomes" id="UP000641514">
    <property type="component" value="Unassembled WGS sequence"/>
</dbReference>